<organism evidence="2 3">
    <name type="scientific">Circinella minor</name>
    <dbReference type="NCBI Taxonomy" id="1195481"/>
    <lineage>
        <taxon>Eukaryota</taxon>
        <taxon>Fungi</taxon>
        <taxon>Fungi incertae sedis</taxon>
        <taxon>Mucoromycota</taxon>
        <taxon>Mucoromycotina</taxon>
        <taxon>Mucoromycetes</taxon>
        <taxon>Mucorales</taxon>
        <taxon>Lichtheimiaceae</taxon>
        <taxon>Circinella</taxon>
    </lineage>
</organism>
<dbReference type="Proteomes" id="UP000646827">
    <property type="component" value="Unassembled WGS sequence"/>
</dbReference>
<feature type="compositionally biased region" description="Low complexity" evidence="1">
    <location>
        <begin position="116"/>
        <end position="133"/>
    </location>
</feature>
<evidence type="ECO:0000256" key="1">
    <source>
        <dbReference type="SAM" id="MobiDB-lite"/>
    </source>
</evidence>
<keyword evidence="3" id="KW-1185">Reference proteome</keyword>
<protein>
    <submittedName>
        <fullName evidence="2">Uncharacterized protein</fullName>
    </submittedName>
</protein>
<evidence type="ECO:0000313" key="2">
    <source>
        <dbReference type="EMBL" id="KAG2217669.1"/>
    </source>
</evidence>
<feature type="region of interest" description="Disordered" evidence="1">
    <location>
        <begin position="112"/>
        <end position="133"/>
    </location>
</feature>
<dbReference type="EMBL" id="JAEPRB010000281">
    <property type="protein sequence ID" value="KAG2217669.1"/>
    <property type="molecule type" value="Genomic_DNA"/>
</dbReference>
<reference evidence="2 3" key="1">
    <citation type="submission" date="2020-12" db="EMBL/GenBank/DDBJ databases">
        <title>Metabolic potential, ecology and presence of endohyphal bacteria is reflected in genomic diversity of Mucoromycotina.</title>
        <authorList>
            <person name="Muszewska A."/>
            <person name="Okrasinska A."/>
            <person name="Steczkiewicz K."/>
            <person name="Drgas O."/>
            <person name="Orlowska M."/>
            <person name="Perlinska-Lenart U."/>
            <person name="Aleksandrzak-Piekarczyk T."/>
            <person name="Szatraj K."/>
            <person name="Zielenkiewicz U."/>
            <person name="Pilsyk S."/>
            <person name="Malc E."/>
            <person name="Mieczkowski P."/>
            <person name="Kruszewska J.S."/>
            <person name="Biernat P."/>
            <person name="Pawlowska J."/>
        </authorList>
    </citation>
    <scope>NUCLEOTIDE SEQUENCE [LARGE SCALE GENOMIC DNA]</scope>
    <source>
        <strain evidence="2 3">CBS 142.35</strain>
    </source>
</reference>
<name>A0A8H7RV86_9FUNG</name>
<dbReference type="AlphaFoldDB" id="A0A8H7RV86"/>
<comment type="caution">
    <text evidence="2">The sequence shown here is derived from an EMBL/GenBank/DDBJ whole genome shotgun (WGS) entry which is preliminary data.</text>
</comment>
<dbReference type="OrthoDB" id="2251053at2759"/>
<sequence>MATEHTLIIEATESFLLEVQKNRGEQSANLQEIIDHLENYIVSSSTATDIHLTKRIYTRLIKTVADSLQMSIVGENISWKRIERRLGSNGNNIATSSEGLVESSNPATSVVEDVPLSSSSSSMASSSTSLPSLKTKITPEDRSLLTNKFQNFKKNHQNDFWVLEATMKQTEDGTEPISVEEKVMEFALRCEYYHPSQSLILDLGDKNWSSVFSEEELDELRGAGDNLPCSIPEELEQCFAGLNKLKTGADVFRYARMLEIDDPSNELLKVWLSTELQKIAKLFLKTGTFDIDNLMESDQLYRCFDFLATIFEGSDIIAKGTEKSSEANATAVNQNRQLSSIKAISNRKMGRRGDIIFSSGHTELGCTEIGAANNQTKEIRDSLLKMPLVLRDMLLLATFSPNLLHQSHVIGYSISGGCVSLLDVSIPKGFITVIRRTEPLDFPNKNKNLVSRLCPLLNLACIGKTMMEQTLTLIDNTMRPISLSNGRNHWCLLPNFVPSQAKSQKRQRTD</sequence>
<gene>
    <name evidence="2" type="ORF">INT45_006178</name>
</gene>
<accession>A0A8H7RV86</accession>
<proteinExistence type="predicted"/>
<evidence type="ECO:0000313" key="3">
    <source>
        <dbReference type="Proteomes" id="UP000646827"/>
    </source>
</evidence>